<keyword evidence="3" id="KW-0804">Transcription</keyword>
<gene>
    <name evidence="6" type="ORF">OJ962_22215</name>
</gene>
<dbReference type="PANTHER" id="PTHR30055">
    <property type="entry name" value="HTH-TYPE TRANSCRIPTIONAL REGULATOR RUTR"/>
    <property type="match status" value="1"/>
</dbReference>
<dbReference type="Gene3D" id="1.10.357.10">
    <property type="entry name" value="Tetracycline Repressor, domain 2"/>
    <property type="match status" value="1"/>
</dbReference>
<organism evidence="6 7">
    <name type="scientific">Solirubrobacter deserti</name>
    <dbReference type="NCBI Taxonomy" id="2282478"/>
    <lineage>
        <taxon>Bacteria</taxon>
        <taxon>Bacillati</taxon>
        <taxon>Actinomycetota</taxon>
        <taxon>Thermoleophilia</taxon>
        <taxon>Solirubrobacterales</taxon>
        <taxon>Solirubrobacteraceae</taxon>
        <taxon>Solirubrobacter</taxon>
    </lineage>
</organism>
<accession>A0ABT4RPL1</accession>
<dbReference type="PROSITE" id="PS50977">
    <property type="entry name" value="HTH_TETR_2"/>
    <property type="match status" value="1"/>
</dbReference>
<dbReference type="InterPro" id="IPR041479">
    <property type="entry name" value="TetR_CgmR_C"/>
</dbReference>
<comment type="caution">
    <text evidence="6">The sequence shown here is derived from an EMBL/GenBank/DDBJ whole genome shotgun (WGS) entry which is preliminary data.</text>
</comment>
<dbReference type="InterPro" id="IPR036271">
    <property type="entry name" value="Tet_transcr_reg_TetR-rel_C_sf"/>
</dbReference>
<evidence type="ECO:0000256" key="3">
    <source>
        <dbReference type="ARBA" id="ARBA00023163"/>
    </source>
</evidence>
<protein>
    <submittedName>
        <fullName evidence="6">TetR/AcrR family transcriptional regulator</fullName>
    </submittedName>
</protein>
<evidence type="ECO:0000313" key="6">
    <source>
        <dbReference type="EMBL" id="MDA0140230.1"/>
    </source>
</evidence>
<name>A0ABT4RPL1_9ACTN</name>
<evidence type="ECO:0000313" key="7">
    <source>
        <dbReference type="Proteomes" id="UP001147700"/>
    </source>
</evidence>
<sequence length="169" mass="18393">MSPAPATRNRLLDAAATVVRRDGAQALTLDAVAKEAAVSKGGLLYHFKSKNDLVAAMVERWLADFGREMDEADVAFVRGYVKASTPDEHELGMLAALVADPSLLVAVRRQYGIWQDRVERESRDPVDGTVARLAADGLWLAELLGMGPPAGELRDRVLERLSELAEPLD</sequence>
<dbReference type="InterPro" id="IPR009057">
    <property type="entry name" value="Homeodomain-like_sf"/>
</dbReference>
<proteinExistence type="predicted"/>
<reference evidence="6" key="1">
    <citation type="submission" date="2022-10" db="EMBL/GenBank/DDBJ databases">
        <title>The WGS of Solirubrobacter sp. CPCC 204708.</title>
        <authorList>
            <person name="Jiang Z."/>
        </authorList>
    </citation>
    <scope>NUCLEOTIDE SEQUENCE</scope>
    <source>
        <strain evidence="6">CPCC 204708</strain>
    </source>
</reference>
<keyword evidence="7" id="KW-1185">Reference proteome</keyword>
<evidence type="ECO:0000256" key="1">
    <source>
        <dbReference type="ARBA" id="ARBA00023015"/>
    </source>
</evidence>
<keyword evidence="2 4" id="KW-0238">DNA-binding</keyword>
<dbReference type="Pfam" id="PF00440">
    <property type="entry name" value="TetR_N"/>
    <property type="match status" value="1"/>
</dbReference>
<keyword evidence="1" id="KW-0805">Transcription regulation</keyword>
<dbReference type="PANTHER" id="PTHR30055:SF234">
    <property type="entry name" value="HTH-TYPE TRANSCRIPTIONAL REGULATOR BETI"/>
    <property type="match status" value="1"/>
</dbReference>
<dbReference type="InterPro" id="IPR001647">
    <property type="entry name" value="HTH_TetR"/>
</dbReference>
<dbReference type="SUPFAM" id="SSF48498">
    <property type="entry name" value="Tetracyclin repressor-like, C-terminal domain"/>
    <property type="match status" value="1"/>
</dbReference>
<dbReference type="Pfam" id="PF17937">
    <property type="entry name" value="TetR_C_28"/>
    <property type="match status" value="1"/>
</dbReference>
<dbReference type="RefSeq" id="WP_202956828.1">
    <property type="nucleotide sequence ID" value="NZ_JAPCID010000036.1"/>
</dbReference>
<evidence type="ECO:0000256" key="4">
    <source>
        <dbReference type="PROSITE-ProRule" id="PRU00335"/>
    </source>
</evidence>
<evidence type="ECO:0000259" key="5">
    <source>
        <dbReference type="PROSITE" id="PS50977"/>
    </source>
</evidence>
<dbReference type="Proteomes" id="UP001147700">
    <property type="component" value="Unassembled WGS sequence"/>
</dbReference>
<feature type="domain" description="HTH tetR-type" evidence="5">
    <location>
        <begin position="5"/>
        <end position="65"/>
    </location>
</feature>
<dbReference type="InterPro" id="IPR050109">
    <property type="entry name" value="HTH-type_TetR-like_transc_reg"/>
</dbReference>
<dbReference type="SUPFAM" id="SSF46689">
    <property type="entry name" value="Homeodomain-like"/>
    <property type="match status" value="1"/>
</dbReference>
<evidence type="ECO:0000256" key="2">
    <source>
        <dbReference type="ARBA" id="ARBA00023125"/>
    </source>
</evidence>
<feature type="DNA-binding region" description="H-T-H motif" evidence="4">
    <location>
        <begin position="28"/>
        <end position="47"/>
    </location>
</feature>
<dbReference type="EMBL" id="JAPCID010000036">
    <property type="protein sequence ID" value="MDA0140230.1"/>
    <property type="molecule type" value="Genomic_DNA"/>
</dbReference>
<dbReference type="PRINTS" id="PR00455">
    <property type="entry name" value="HTHTETR"/>
</dbReference>